<sequence>MKLRSVILSIFLVCNGQMIYADALSRTRNDMAQTTSERPGLSGFFQKITPEMLYGYTDFNFKSTSGANLNRFNGHSNLYSAGADHLSLSSSIMAGIYYFRIDTALASKYAFSPIPTTSSEQTIKNSTIFGHILKLFTPQIYVDVAGGYGYNQLNTYSTILPSDLNPEPLFAHARNNSDNWFVSVNGIYRKTWQKFLLRANFGVLYSEIDTPHYYYLFPTQGMSQRVERLTSKATLLLENVEVGYFIKPKLMPFINGGLIQVVDFSNSRPIVSPTSIINGSLPQLNMDKNGFRLGAGVSYTYKNVTMRVEEKYYNAGSTFRSYQTLAALEYQFS</sequence>
<dbReference type="STRING" id="658187.LDG_8426"/>
<name>G9ESZ7_9GAMM</name>
<dbReference type="InterPro" id="IPR005546">
    <property type="entry name" value="Autotransporte_beta"/>
</dbReference>
<dbReference type="InParanoid" id="G9ESZ7"/>
<protein>
    <recommendedName>
        <fullName evidence="1">Autotransporter domain-containing protein</fullName>
    </recommendedName>
</protein>
<dbReference type="eggNOG" id="ENOG5031DXS">
    <property type="taxonomic scope" value="Bacteria"/>
</dbReference>
<dbReference type="AlphaFoldDB" id="G9ESZ7"/>
<evidence type="ECO:0000313" key="3">
    <source>
        <dbReference type="Proteomes" id="UP000002770"/>
    </source>
</evidence>
<evidence type="ECO:0000259" key="1">
    <source>
        <dbReference type="Pfam" id="PF03797"/>
    </source>
</evidence>
<dbReference type="EMBL" id="JH413847">
    <property type="protein sequence ID" value="EHL29464.1"/>
    <property type="molecule type" value="Genomic_DNA"/>
</dbReference>
<reference evidence="2 3" key="1">
    <citation type="journal article" date="2011" name="BMC Genomics">
        <title>Insight into cross-talk between intra-amoebal pathogens.</title>
        <authorList>
            <person name="Gimenez G."/>
            <person name="Bertelli C."/>
            <person name="Moliner C."/>
            <person name="Robert C."/>
            <person name="Raoult D."/>
            <person name="Fournier P.E."/>
            <person name="Greub G."/>
        </authorList>
    </citation>
    <scope>NUCLEOTIDE SEQUENCE [LARGE SCALE GENOMIC DNA]</scope>
    <source>
        <strain evidence="2 3">LLAP12</strain>
    </source>
</reference>
<accession>G9ESZ7</accession>
<dbReference type="Gene3D" id="2.40.128.130">
    <property type="entry name" value="Autotransporter beta-domain"/>
    <property type="match status" value="1"/>
</dbReference>
<evidence type="ECO:0000313" key="2">
    <source>
        <dbReference type="EMBL" id="EHL29464.1"/>
    </source>
</evidence>
<dbReference type="Pfam" id="PF03797">
    <property type="entry name" value="Autotransporter"/>
    <property type="match status" value="1"/>
</dbReference>
<dbReference type="HOGENOM" id="CLU_844111_0_0_6"/>
<dbReference type="OrthoDB" id="5644038at2"/>
<organism evidence="2 3">
    <name type="scientific">Legionella drancourtii LLAP12</name>
    <dbReference type="NCBI Taxonomy" id="658187"/>
    <lineage>
        <taxon>Bacteria</taxon>
        <taxon>Pseudomonadati</taxon>
        <taxon>Pseudomonadota</taxon>
        <taxon>Gammaproteobacteria</taxon>
        <taxon>Legionellales</taxon>
        <taxon>Legionellaceae</taxon>
        <taxon>Legionella</taxon>
    </lineage>
</organism>
<feature type="domain" description="Autotransporter" evidence="1">
    <location>
        <begin position="63"/>
        <end position="307"/>
    </location>
</feature>
<dbReference type="Proteomes" id="UP000002770">
    <property type="component" value="Unassembled WGS sequence"/>
</dbReference>
<keyword evidence="3" id="KW-1185">Reference proteome</keyword>
<dbReference type="RefSeq" id="WP_006872301.1">
    <property type="nucleotide sequence ID" value="NZ_JH413847.1"/>
</dbReference>
<dbReference type="InterPro" id="IPR036709">
    <property type="entry name" value="Autotransporte_beta_dom_sf"/>
</dbReference>
<dbReference type="SUPFAM" id="SSF103515">
    <property type="entry name" value="Autotransporter"/>
    <property type="match status" value="1"/>
</dbReference>
<gene>
    <name evidence="2" type="ORF">LDG_8426</name>
</gene>
<proteinExistence type="predicted"/>